<evidence type="ECO:0000256" key="1">
    <source>
        <dbReference type="SAM" id="SignalP"/>
    </source>
</evidence>
<organism evidence="2 3">
    <name type="scientific">Litoribaculum gwangyangense</name>
    <dbReference type="NCBI Taxonomy" id="1130722"/>
    <lineage>
        <taxon>Bacteria</taxon>
        <taxon>Pseudomonadati</taxon>
        <taxon>Bacteroidota</taxon>
        <taxon>Flavobacteriia</taxon>
        <taxon>Flavobacteriales</taxon>
        <taxon>Flavobacteriaceae</taxon>
        <taxon>Litoribaculum</taxon>
    </lineage>
</organism>
<protein>
    <recommendedName>
        <fullName evidence="4">Transporter</fullName>
    </recommendedName>
</protein>
<reference evidence="3" key="1">
    <citation type="journal article" date="2019" name="Int. J. Syst. Evol. Microbiol.">
        <title>The Global Catalogue of Microorganisms (GCM) 10K type strain sequencing project: providing services to taxonomists for standard genome sequencing and annotation.</title>
        <authorList>
            <consortium name="The Broad Institute Genomics Platform"/>
            <consortium name="The Broad Institute Genome Sequencing Center for Infectious Disease"/>
            <person name="Wu L."/>
            <person name="Ma J."/>
        </authorList>
    </citation>
    <scope>NUCLEOTIDE SEQUENCE [LARGE SCALE GENOMIC DNA]</scope>
    <source>
        <strain evidence="3">JCM 18325</strain>
    </source>
</reference>
<name>A0ABP9CP86_9FLAO</name>
<evidence type="ECO:0008006" key="4">
    <source>
        <dbReference type="Google" id="ProtNLM"/>
    </source>
</evidence>
<evidence type="ECO:0000313" key="3">
    <source>
        <dbReference type="Proteomes" id="UP001501433"/>
    </source>
</evidence>
<dbReference type="Proteomes" id="UP001501433">
    <property type="component" value="Unassembled WGS sequence"/>
</dbReference>
<evidence type="ECO:0000313" key="2">
    <source>
        <dbReference type="EMBL" id="GAA4811890.1"/>
    </source>
</evidence>
<dbReference type="RefSeq" id="WP_345276715.1">
    <property type="nucleotide sequence ID" value="NZ_BAABJW010000002.1"/>
</dbReference>
<feature type="signal peptide" evidence="1">
    <location>
        <begin position="1"/>
        <end position="21"/>
    </location>
</feature>
<comment type="caution">
    <text evidence="2">The sequence shown here is derived from an EMBL/GenBank/DDBJ whole genome shotgun (WGS) entry which is preliminary data.</text>
</comment>
<keyword evidence="1" id="KW-0732">Signal</keyword>
<keyword evidence="3" id="KW-1185">Reference proteome</keyword>
<gene>
    <name evidence="2" type="ORF">GCM10023330_18990</name>
</gene>
<feature type="chain" id="PRO_5047359286" description="Transporter" evidence="1">
    <location>
        <begin position="22"/>
        <end position="309"/>
    </location>
</feature>
<proteinExistence type="predicted"/>
<dbReference type="EMBL" id="BAABJW010000002">
    <property type="protein sequence ID" value="GAA4811890.1"/>
    <property type="molecule type" value="Genomic_DNA"/>
</dbReference>
<accession>A0ABP9CP86</accession>
<sequence>MKVSFKMAIVFLLLNSNIVLTQEIDKEESYRGSVIQTLTPSKLIAKGQYDVKWFNNLYTQTKEANSSGDVSKNLPRQTFFTSTLEAYTGVSENRRVNMGLILEFRSNVIGDRDALDVFKFDGESNSARSGLTSVAPSIKFVPFSKLNNFSIQSALVIPLIDNEFKNNVFFDQKGFTWQNRFFYDYTFNGNQFQIFSELNSEFNFGKGLVFGTSGNSLEGSFANNSLRLTPGVFFSYFPSSKFTILALAQHSQLIDLGNDFEQNFTAVGGGAKYQLTDTLNIETLYTNFVRGNDSGLGQTFNLGARLVLN</sequence>